<dbReference type="GO" id="GO:0016020">
    <property type="term" value="C:membrane"/>
    <property type="evidence" value="ECO:0007669"/>
    <property type="project" value="InterPro"/>
</dbReference>
<dbReference type="STRING" id="1912961.BU204_19250"/>
<evidence type="ECO:0000256" key="3">
    <source>
        <dbReference type="ARBA" id="ARBA00023012"/>
    </source>
</evidence>
<feature type="transmembrane region" description="Helical" evidence="4">
    <location>
        <begin position="220"/>
        <end position="247"/>
    </location>
</feature>
<dbReference type="SUPFAM" id="SSF50156">
    <property type="entry name" value="PDZ domain-like"/>
    <property type="match status" value="1"/>
</dbReference>
<feature type="transmembrane region" description="Helical" evidence="4">
    <location>
        <begin position="356"/>
        <end position="376"/>
    </location>
</feature>
<dbReference type="AlphaFoldDB" id="A0A1Q8CNV6"/>
<feature type="transmembrane region" description="Helical" evidence="4">
    <location>
        <begin position="194"/>
        <end position="214"/>
    </location>
</feature>
<comment type="caution">
    <text evidence="6">The sequence shown here is derived from an EMBL/GenBank/DDBJ whole genome shotgun (WGS) entry which is preliminary data.</text>
</comment>
<evidence type="ECO:0000313" key="7">
    <source>
        <dbReference type="Proteomes" id="UP000185596"/>
    </source>
</evidence>
<dbReference type="EMBL" id="MSIE01000034">
    <property type="protein sequence ID" value="OLF16030.1"/>
    <property type="molecule type" value="Genomic_DNA"/>
</dbReference>
<proteinExistence type="predicted"/>
<dbReference type="InterPro" id="IPR011712">
    <property type="entry name" value="Sig_transdc_His_kin_sub3_dim/P"/>
</dbReference>
<evidence type="ECO:0000256" key="1">
    <source>
        <dbReference type="ARBA" id="ARBA00022679"/>
    </source>
</evidence>
<feature type="transmembrane region" description="Helical" evidence="4">
    <location>
        <begin position="324"/>
        <end position="350"/>
    </location>
</feature>
<dbReference type="SUPFAM" id="SSF55781">
    <property type="entry name" value="GAF domain-like"/>
    <property type="match status" value="1"/>
</dbReference>
<reference evidence="6 7" key="1">
    <citation type="submission" date="2016-12" db="EMBL/GenBank/DDBJ databases">
        <title>The draft genome sequence of Actinophytocola sp. 11-183.</title>
        <authorList>
            <person name="Wang W."/>
            <person name="Yuan L."/>
        </authorList>
    </citation>
    <scope>NUCLEOTIDE SEQUENCE [LARGE SCALE GENOMIC DNA]</scope>
    <source>
        <strain evidence="6 7">11-183</strain>
    </source>
</reference>
<feature type="transmembrane region" description="Helical" evidence="4">
    <location>
        <begin position="295"/>
        <end position="312"/>
    </location>
</feature>
<dbReference type="Gene3D" id="2.30.42.10">
    <property type="match status" value="1"/>
</dbReference>
<keyword evidence="7" id="KW-1185">Reference proteome</keyword>
<dbReference type="CDD" id="cd16917">
    <property type="entry name" value="HATPase_UhpB-NarQ-NarX-like"/>
    <property type="match status" value="1"/>
</dbReference>
<dbReference type="OrthoDB" id="227596at2"/>
<keyword evidence="2" id="KW-0418">Kinase</keyword>
<dbReference type="PANTHER" id="PTHR24421">
    <property type="entry name" value="NITRATE/NITRITE SENSOR PROTEIN NARX-RELATED"/>
    <property type="match status" value="1"/>
</dbReference>
<keyword evidence="3" id="KW-0902">Two-component regulatory system</keyword>
<keyword evidence="4" id="KW-0812">Transmembrane</keyword>
<dbReference type="GO" id="GO:0000155">
    <property type="term" value="F:phosphorelay sensor kinase activity"/>
    <property type="evidence" value="ECO:0007669"/>
    <property type="project" value="InterPro"/>
</dbReference>
<dbReference type="InterPro" id="IPR036890">
    <property type="entry name" value="HATPase_C_sf"/>
</dbReference>
<protein>
    <recommendedName>
        <fullName evidence="5">Histidine kinase/HSP90-like ATPase domain-containing protein</fullName>
    </recommendedName>
</protein>
<dbReference type="Gene3D" id="1.20.5.1930">
    <property type="match status" value="1"/>
</dbReference>
<dbReference type="SUPFAM" id="SSF55874">
    <property type="entry name" value="ATPase domain of HSP90 chaperone/DNA topoisomerase II/histidine kinase"/>
    <property type="match status" value="1"/>
</dbReference>
<dbReference type="Pfam" id="PF02518">
    <property type="entry name" value="HATPase_c"/>
    <property type="match status" value="1"/>
</dbReference>
<gene>
    <name evidence="6" type="ORF">BU204_19250</name>
</gene>
<evidence type="ECO:0000259" key="5">
    <source>
        <dbReference type="SMART" id="SM00387"/>
    </source>
</evidence>
<name>A0A1Q8CNV6_9PSEU</name>
<dbReference type="RefSeq" id="WP_158073481.1">
    <property type="nucleotide sequence ID" value="NZ_MSIE01000034.1"/>
</dbReference>
<evidence type="ECO:0000313" key="6">
    <source>
        <dbReference type="EMBL" id="OLF16030.1"/>
    </source>
</evidence>
<keyword evidence="4" id="KW-0472">Membrane</keyword>
<sequence>MSPTDGTTVSPADSGAVSLGTVVVSDRDPSSPFRIGDQIVAIDGVELAERAARLPGGAPVAEGDRLTYTVLREGRTLDLDVELRPYPVVRSLTTWWPMLLVVPLLLAASFTVVRVRPRDPAAHAALLTAAIGVVSVAGAGLFPLSALDLVAGHQFWRWYTGELAFALLWGAVLHFTIAFPAVTDDRRHRWRVLAGYLGTLALYGLAWLVALVALDEPLERMYFVLVPVVAALFVYPVLIVFLLVRRIVRSDDDRTRRPLLWLIGALVVSTGTYVSLWALPILVTGRPVMPYEYQGLPFALVPISMAAAVLRYRALNIEVAVSRSLVYGSLWAGAVGVYLAVVGLLSLVFGPLDEPWQQAVVAATIAVLVQPFRGMLRRLINKRLYGEHDDPFRVVSALASRLENTPTASTMLPEIVETVAAALRLPYLAIEIQARGRSETAASVGTATGELHRIPLTFHGERVGNLVVGRRGQRELTRPDRIALAEVARHAGAAVYTARLTRDLRRSRDRLVRAREMERRRILHELHDGVGPTLAAIALGLDVSRRTVGESSPTGELLGRLRDELQAAIVEIRRLAHGLRPPVLDRIGLIPAIREYAGALASRTAGSETSVAGVTIVLEVPSSMPKLPAPVDVAAYRIICEALTNVTRHARASSCAVRLWIDDDLHIEVVDDGIGLPVVTNGGVGLSSMRERATELGGECLVEADHDGGTRVFATLPLPKEGS</sequence>
<keyword evidence="4" id="KW-1133">Transmembrane helix</keyword>
<keyword evidence="1" id="KW-0808">Transferase</keyword>
<feature type="transmembrane region" description="Helical" evidence="4">
    <location>
        <begin position="259"/>
        <end position="283"/>
    </location>
</feature>
<feature type="transmembrane region" description="Helical" evidence="4">
    <location>
        <begin position="125"/>
        <end position="143"/>
    </location>
</feature>
<dbReference type="SMART" id="SM00387">
    <property type="entry name" value="HATPase_c"/>
    <property type="match status" value="1"/>
</dbReference>
<accession>A0A1Q8CNV6</accession>
<feature type="transmembrane region" description="Helical" evidence="4">
    <location>
        <begin position="163"/>
        <end position="182"/>
    </location>
</feature>
<dbReference type="InterPro" id="IPR036034">
    <property type="entry name" value="PDZ_sf"/>
</dbReference>
<dbReference type="Proteomes" id="UP000185596">
    <property type="component" value="Unassembled WGS sequence"/>
</dbReference>
<dbReference type="InterPro" id="IPR003594">
    <property type="entry name" value="HATPase_dom"/>
</dbReference>
<dbReference type="Pfam" id="PF07730">
    <property type="entry name" value="HisKA_3"/>
    <property type="match status" value="1"/>
</dbReference>
<dbReference type="InterPro" id="IPR050482">
    <property type="entry name" value="Sensor_HK_TwoCompSys"/>
</dbReference>
<evidence type="ECO:0000256" key="4">
    <source>
        <dbReference type="SAM" id="Phobius"/>
    </source>
</evidence>
<organism evidence="6 7">
    <name type="scientific">Actinophytocola xanthii</name>
    <dbReference type="NCBI Taxonomy" id="1912961"/>
    <lineage>
        <taxon>Bacteria</taxon>
        <taxon>Bacillati</taxon>
        <taxon>Actinomycetota</taxon>
        <taxon>Actinomycetes</taxon>
        <taxon>Pseudonocardiales</taxon>
        <taxon>Pseudonocardiaceae</taxon>
    </lineage>
</organism>
<feature type="domain" description="Histidine kinase/HSP90-like ATPase" evidence="5">
    <location>
        <begin position="631"/>
        <end position="720"/>
    </location>
</feature>
<dbReference type="Gene3D" id="3.30.565.10">
    <property type="entry name" value="Histidine kinase-like ATPase, C-terminal domain"/>
    <property type="match status" value="1"/>
</dbReference>
<feature type="transmembrane region" description="Helical" evidence="4">
    <location>
        <begin position="95"/>
        <end position="113"/>
    </location>
</feature>
<dbReference type="GO" id="GO:0046983">
    <property type="term" value="F:protein dimerization activity"/>
    <property type="evidence" value="ECO:0007669"/>
    <property type="project" value="InterPro"/>
</dbReference>
<evidence type="ECO:0000256" key="2">
    <source>
        <dbReference type="ARBA" id="ARBA00022777"/>
    </source>
</evidence>